<name>A0ABR3JX35_9AGAR</name>
<comment type="caution">
    <text evidence="2">The sequence shown here is derived from an EMBL/GenBank/DDBJ whole genome shotgun (WGS) entry which is preliminary data.</text>
</comment>
<dbReference type="InterPro" id="IPR059179">
    <property type="entry name" value="MLKL-like_MCAfunc"/>
</dbReference>
<feature type="region of interest" description="Disordered" evidence="1">
    <location>
        <begin position="498"/>
        <end position="527"/>
    </location>
</feature>
<evidence type="ECO:0000256" key="1">
    <source>
        <dbReference type="SAM" id="MobiDB-lite"/>
    </source>
</evidence>
<feature type="compositionally biased region" description="Polar residues" evidence="1">
    <location>
        <begin position="98"/>
        <end position="107"/>
    </location>
</feature>
<organism evidence="2 3">
    <name type="scientific">Hohenbuehelia grisea</name>
    <dbReference type="NCBI Taxonomy" id="104357"/>
    <lineage>
        <taxon>Eukaryota</taxon>
        <taxon>Fungi</taxon>
        <taxon>Dikarya</taxon>
        <taxon>Basidiomycota</taxon>
        <taxon>Agaricomycotina</taxon>
        <taxon>Agaricomycetes</taxon>
        <taxon>Agaricomycetidae</taxon>
        <taxon>Agaricales</taxon>
        <taxon>Pleurotineae</taxon>
        <taxon>Pleurotaceae</taxon>
        <taxon>Hohenbuehelia</taxon>
    </lineage>
</organism>
<feature type="region of interest" description="Disordered" evidence="1">
    <location>
        <begin position="408"/>
        <end position="470"/>
    </location>
</feature>
<reference evidence="3" key="1">
    <citation type="submission" date="2024-06" db="EMBL/GenBank/DDBJ databases">
        <title>Multi-omics analyses provide insights into the biosynthesis of the anticancer antibiotic pleurotin in Hohenbuehelia grisea.</title>
        <authorList>
            <person name="Weaver J.A."/>
            <person name="Alberti F."/>
        </authorList>
    </citation>
    <scope>NUCLEOTIDE SEQUENCE [LARGE SCALE GENOMIC DNA]</scope>
    <source>
        <strain evidence="3">T-177</strain>
    </source>
</reference>
<feature type="compositionally biased region" description="Low complexity" evidence="1">
    <location>
        <begin position="57"/>
        <end position="66"/>
    </location>
</feature>
<dbReference type="EMBL" id="JASNQZ010000001">
    <property type="protein sequence ID" value="KAL0960469.1"/>
    <property type="molecule type" value="Genomic_DNA"/>
</dbReference>
<feature type="compositionally biased region" description="Polar residues" evidence="1">
    <location>
        <begin position="377"/>
        <end position="390"/>
    </location>
</feature>
<protein>
    <submittedName>
        <fullName evidence="2">Uncharacterized protein</fullName>
    </submittedName>
</protein>
<proteinExistence type="predicted"/>
<feature type="region of interest" description="Disordered" evidence="1">
    <location>
        <begin position="331"/>
        <end position="390"/>
    </location>
</feature>
<keyword evidence="3" id="KW-1185">Reference proteome</keyword>
<dbReference type="InterPro" id="IPR036537">
    <property type="entry name" value="Adaptor_Cbl_N_dom_sf"/>
</dbReference>
<evidence type="ECO:0000313" key="3">
    <source>
        <dbReference type="Proteomes" id="UP001556367"/>
    </source>
</evidence>
<dbReference type="CDD" id="cd21037">
    <property type="entry name" value="MLKL_NTD"/>
    <property type="match status" value="1"/>
</dbReference>
<feature type="compositionally biased region" description="Polar residues" evidence="1">
    <location>
        <begin position="412"/>
        <end position="426"/>
    </location>
</feature>
<feature type="region of interest" description="Disordered" evidence="1">
    <location>
        <begin position="1"/>
        <end position="71"/>
    </location>
</feature>
<gene>
    <name evidence="2" type="ORF">HGRIS_005511</name>
</gene>
<feature type="region of interest" description="Disordered" evidence="1">
    <location>
        <begin position="94"/>
        <end position="123"/>
    </location>
</feature>
<dbReference type="Gene3D" id="1.20.930.20">
    <property type="entry name" value="Adaptor protein Cbl, N-terminal domain"/>
    <property type="match status" value="1"/>
</dbReference>
<feature type="compositionally biased region" description="Low complexity" evidence="1">
    <location>
        <begin position="445"/>
        <end position="467"/>
    </location>
</feature>
<sequence>MALVPTIRPAEVTTAPDMVERLAPPSTVIPGAGDGSNSILVAGSHPNASKEMPQHRSSSQESSPSSEDQDTRSIFSQWTVLSVILRWRRRSNRGAKFRSQSDSSTRHSPLRPGSYPLPKRSKTVGTSLDASELVFTTLRNAGTLTQAPFVRDAAALALGILNTVQAVRDNKMEWCRLANDAAQLVAVIVCKYTHAANSNRQMPAETDTHLQSLLQKLRSAQEIATDSSNRPMLKRVVSFKSDTPGIKHLREDINQSMSVFGVQQFMTNADGFDMLLADMRQVKEMIEGLAREVGAARSLSANSATSDVFMAAQSSESASTSVAAIVAVASSTDDAPSSPPAQPSSPSTPVRLSVQTSRVDLAPDRNPLTGAIGDQPIYTSPTTISSAGTPTMATDRVRIPSISMDRPAGSTFAESTPLQVPSSVQREANPLRRGTIVPQEPTYAPAPSVASVPPAPAQNTAPTPALAVSPPAGHTSFSFSGAVFHGSVTQNSVQGDQTYTTTTHNANPSNCHNATNYNTANSFNSFR</sequence>
<dbReference type="Proteomes" id="UP001556367">
    <property type="component" value="Unassembled WGS sequence"/>
</dbReference>
<evidence type="ECO:0000313" key="2">
    <source>
        <dbReference type="EMBL" id="KAL0960469.1"/>
    </source>
</evidence>
<accession>A0ABR3JX35</accession>